<proteinExistence type="predicted"/>
<name>A0A7C9QRR4_9PROT</name>
<keyword evidence="2" id="KW-1185">Reference proteome</keyword>
<dbReference type="AlphaFoldDB" id="A0A7C9QRR4"/>
<sequence length="46" mass="5170">MIEVSVQAPNARPPTRHTEGWQKATNLFVGGKRNSYAEDSRVVANW</sequence>
<evidence type="ECO:0000313" key="2">
    <source>
        <dbReference type="Proteomes" id="UP000480684"/>
    </source>
</evidence>
<protein>
    <submittedName>
        <fullName evidence="1">Uncharacterized protein</fullName>
    </submittedName>
</protein>
<accession>A0A7C9QRR4</accession>
<evidence type="ECO:0000313" key="1">
    <source>
        <dbReference type="EMBL" id="NFV78882.1"/>
    </source>
</evidence>
<organism evidence="1 2">
    <name type="scientific">Magnetospirillum aberrantis SpK</name>
    <dbReference type="NCBI Taxonomy" id="908842"/>
    <lineage>
        <taxon>Bacteria</taxon>
        <taxon>Pseudomonadati</taxon>
        <taxon>Pseudomonadota</taxon>
        <taxon>Alphaproteobacteria</taxon>
        <taxon>Rhodospirillales</taxon>
        <taxon>Rhodospirillaceae</taxon>
        <taxon>Magnetospirillum</taxon>
    </lineage>
</organism>
<dbReference type="EMBL" id="JAAIYP010000007">
    <property type="protein sequence ID" value="NFV78882.1"/>
    <property type="molecule type" value="Genomic_DNA"/>
</dbReference>
<dbReference type="Proteomes" id="UP000480684">
    <property type="component" value="Unassembled WGS sequence"/>
</dbReference>
<comment type="caution">
    <text evidence="1">The sequence shown here is derived from an EMBL/GenBank/DDBJ whole genome shotgun (WGS) entry which is preliminary data.</text>
</comment>
<dbReference type="RefSeq" id="WP_163674031.1">
    <property type="nucleotide sequence ID" value="NZ_JAAIYP010000007.1"/>
</dbReference>
<gene>
    <name evidence="1" type="ORF">G4223_01970</name>
</gene>
<reference evidence="1 2" key="1">
    <citation type="submission" date="2020-02" db="EMBL/GenBank/DDBJ databases">
        <authorList>
            <person name="Dziuba M."/>
            <person name="Kuznetsov B."/>
            <person name="Mardanov A."/>
            <person name="Ravin N."/>
            <person name="Grouzdev D."/>
        </authorList>
    </citation>
    <scope>NUCLEOTIDE SEQUENCE [LARGE SCALE GENOMIC DNA]</scope>
    <source>
        <strain evidence="1 2">SpK</strain>
    </source>
</reference>